<evidence type="ECO:0000313" key="5">
    <source>
        <dbReference type="EMBL" id="MED6111877.1"/>
    </source>
</evidence>
<dbReference type="Pfam" id="PF02902">
    <property type="entry name" value="Peptidase_C48"/>
    <property type="match status" value="1"/>
</dbReference>
<reference evidence="5 6" key="1">
    <citation type="journal article" date="2023" name="Plants (Basel)">
        <title>Bridging the Gap: Combining Genomics and Transcriptomics Approaches to Understand Stylosanthes scabra, an Orphan Legume from the Brazilian Caatinga.</title>
        <authorList>
            <person name="Ferreira-Neto J.R.C."/>
            <person name="da Silva M.D."/>
            <person name="Binneck E."/>
            <person name="de Melo N.F."/>
            <person name="da Silva R.H."/>
            <person name="de Melo A.L.T.M."/>
            <person name="Pandolfi V."/>
            <person name="Bustamante F.O."/>
            <person name="Brasileiro-Vidal A.C."/>
            <person name="Benko-Iseppon A.M."/>
        </authorList>
    </citation>
    <scope>NUCLEOTIDE SEQUENCE [LARGE SCALE GENOMIC DNA]</scope>
    <source>
        <tissue evidence="5">Leaves</tissue>
    </source>
</reference>
<accession>A0ABU6QJA6</accession>
<dbReference type="Gene3D" id="3.40.395.10">
    <property type="entry name" value="Adenoviral Proteinase, Chain A"/>
    <property type="match status" value="1"/>
</dbReference>
<dbReference type="Proteomes" id="UP001341840">
    <property type="component" value="Unassembled WGS sequence"/>
</dbReference>
<evidence type="ECO:0000259" key="4">
    <source>
        <dbReference type="PROSITE" id="PS50600"/>
    </source>
</evidence>
<evidence type="ECO:0000313" key="6">
    <source>
        <dbReference type="Proteomes" id="UP001341840"/>
    </source>
</evidence>
<comment type="similarity">
    <text evidence="1">Belongs to the peptidase C48 family.</text>
</comment>
<dbReference type="EMBL" id="JASCZI010000450">
    <property type="protein sequence ID" value="MED6111877.1"/>
    <property type="molecule type" value="Genomic_DNA"/>
</dbReference>
<comment type="caution">
    <text evidence="5">The sequence shown here is derived from an EMBL/GenBank/DDBJ whole genome shotgun (WGS) entry which is preliminary data.</text>
</comment>
<evidence type="ECO:0000256" key="1">
    <source>
        <dbReference type="ARBA" id="ARBA00005234"/>
    </source>
</evidence>
<dbReference type="PROSITE" id="PS50600">
    <property type="entry name" value="ULP_PROTEASE"/>
    <property type="match status" value="1"/>
</dbReference>
<keyword evidence="6" id="KW-1185">Reference proteome</keyword>
<protein>
    <recommendedName>
        <fullName evidence="4">Ubiquitin-like protease family profile domain-containing protein</fullName>
    </recommendedName>
</protein>
<organism evidence="5 6">
    <name type="scientific">Stylosanthes scabra</name>
    <dbReference type="NCBI Taxonomy" id="79078"/>
    <lineage>
        <taxon>Eukaryota</taxon>
        <taxon>Viridiplantae</taxon>
        <taxon>Streptophyta</taxon>
        <taxon>Embryophyta</taxon>
        <taxon>Tracheophyta</taxon>
        <taxon>Spermatophyta</taxon>
        <taxon>Magnoliopsida</taxon>
        <taxon>eudicotyledons</taxon>
        <taxon>Gunneridae</taxon>
        <taxon>Pentapetalae</taxon>
        <taxon>rosids</taxon>
        <taxon>fabids</taxon>
        <taxon>Fabales</taxon>
        <taxon>Fabaceae</taxon>
        <taxon>Papilionoideae</taxon>
        <taxon>50 kb inversion clade</taxon>
        <taxon>dalbergioids sensu lato</taxon>
        <taxon>Dalbergieae</taxon>
        <taxon>Pterocarpus clade</taxon>
        <taxon>Stylosanthes</taxon>
    </lineage>
</organism>
<feature type="domain" description="Ubiquitin-like protease family profile" evidence="4">
    <location>
        <begin position="1"/>
        <end position="104"/>
    </location>
</feature>
<evidence type="ECO:0000256" key="3">
    <source>
        <dbReference type="ARBA" id="ARBA00022801"/>
    </source>
</evidence>
<name>A0ABU6QJA6_9FABA</name>
<dbReference type="SUPFAM" id="SSF54001">
    <property type="entry name" value="Cysteine proteinases"/>
    <property type="match status" value="1"/>
</dbReference>
<dbReference type="InterPro" id="IPR003653">
    <property type="entry name" value="Peptidase_C48_C"/>
</dbReference>
<gene>
    <name evidence="5" type="ORF">PIB30_056362</name>
</gene>
<keyword evidence="3" id="KW-0378">Hydrolase</keyword>
<dbReference type="InterPro" id="IPR038765">
    <property type="entry name" value="Papain-like_cys_pep_sf"/>
</dbReference>
<keyword evidence="2" id="KW-0645">Protease</keyword>
<proteinExistence type="inferred from homology"/>
<sequence length="104" mass="12378">MQIFIPICSDGHWFLLLIDTLRRELIYLDSLASEETKAKQRRDIKKNAVFLEEMINHNDWYDNPKKGRLLCSDFEIVQPEVVQQDNYRSEYRMIVTANSFPLDP</sequence>
<evidence type="ECO:0000256" key="2">
    <source>
        <dbReference type="ARBA" id="ARBA00022670"/>
    </source>
</evidence>